<dbReference type="PANTHER" id="PTHR42871:SF1">
    <property type="entry name" value="CITRATE SYNTHASE"/>
    <property type="match status" value="1"/>
</dbReference>
<comment type="similarity">
    <text evidence="2 7">Belongs to the citrate synthase family.</text>
</comment>
<proteinExistence type="inferred from homology"/>
<dbReference type="InterPro" id="IPR016143">
    <property type="entry name" value="Citrate_synth-like_sm_a-sub"/>
</dbReference>
<dbReference type="GO" id="GO:0006099">
    <property type="term" value="P:tricarboxylic acid cycle"/>
    <property type="evidence" value="ECO:0007669"/>
    <property type="project" value="UniProtKB-UniRule"/>
</dbReference>
<dbReference type="InterPro" id="IPR019810">
    <property type="entry name" value="Citrate_synthase_AS"/>
</dbReference>
<keyword evidence="4 6" id="KW-0808">Transferase</keyword>
<dbReference type="NCBIfam" id="NF004126">
    <property type="entry name" value="PRK05614.1"/>
    <property type="match status" value="1"/>
</dbReference>
<sequence>MQRKIAAHRLIAKIPAIAAMAYKYSVGQPFMYPRNDLSYAENFLYMTFGTPCEPYKVNPVLSKAMDKIFILHADHEQNASTSTVRLAGSSGANPFACIAAGIASLWGPAHGGANEAVLKMLEEIGSVDRIPEIVRRAKDKNDNFRLMGFGHRVYKNYDPRAQVMRKTCHEVLAELGIKDEPLLDIAMELEKIALEDPYFVEKKLYPNVDFYSGIILKAMGFPTSMFTVLFAVARTVGWISQWKEMIEDPVQKIGRPRQLYTGATKRDFIPLAERG</sequence>
<evidence type="ECO:0000256" key="7">
    <source>
        <dbReference type="RuleBase" id="RU003406"/>
    </source>
</evidence>
<dbReference type="PRINTS" id="PR00143">
    <property type="entry name" value="CITRTSNTHASE"/>
</dbReference>
<dbReference type="EMBL" id="HE577327">
    <property type="protein sequence ID" value="CCC97908.1"/>
    <property type="molecule type" value="Genomic_DNA"/>
</dbReference>
<dbReference type="Pfam" id="PF00285">
    <property type="entry name" value="Citrate_synt"/>
    <property type="match status" value="1"/>
</dbReference>
<evidence type="ECO:0000256" key="6">
    <source>
        <dbReference type="RuleBase" id="RU003370"/>
    </source>
</evidence>
<gene>
    <name evidence="8" type="ORF">AZOBR_100294</name>
</gene>
<keyword evidence="9" id="KW-1185">Reference proteome</keyword>
<evidence type="ECO:0000256" key="2">
    <source>
        <dbReference type="ARBA" id="ARBA00010566"/>
    </source>
</evidence>
<organism evidence="8 9">
    <name type="scientific">Azospirillum baldaniorum</name>
    <dbReference type="NCBI Taxonomy" id="1064539"/>
    <lineage>
        <taxon>Bacteria</taxon>
        <taxon>Pseudomonadati</taxon>
        <taxon>Pseudomonadota</taxon>
        <taxon>Alphaproteobacteria</taxon>
        <taxon>Rhodospirillales</taxon>
        <taxon>Azospirillaceae</taxon>
        <taxon>Azospirillum</taxon>
    </lineage>
</organism>
<dbReference type="Proteomes" id="UP000007319">
    <property type="component" value="Chromosome"/>
</dbReference>
<dbReference type="KEGG" id="abs:AZOBR_100294"/>
<dbReference type="Gene3D" id="1.10.230.10">
    <property type="entry name" value="Cytochrome P450-Terp, domain 2"/>
    <property type="match status" value="1"/>
</dbReference>
<evidence type="ECO:0000256" key="3">
    <source>
        <dbReference type="ARBA" id="ARBA00022532"/>
    </source>
</evidence>
<dbReference type="AlphaFoldDB" id="A0A9P1JQM3"/>
<dbReference type="Gene3D" id="1.10.580.10">
    <property type="entry name" value="Citrate Synthase, domain 1"/>
    <property type="match status" value="1"/>
</dbReference>
<protein>
    <recommendedName>
        <fullName evidence="5 6">Citrate synthase</fullName>
        <ecNumber evidence="5 6">2.3.3.16</ecNumber>
    </recommendedName>
</protein>
<reference evidence="8 9" key="1">
    <citation type="journal article" date="2011" name="PLoS Genet.">
        <title>Azospirillum genomes reveal transition of bacteria from aquatic to terrestrial environments.</title>
        <authorList>
            <person name="Wisniewski-Dye F."/>
            <person name="Borziak K."/>
            <person name="Khalsa-Moyers G."/>
            <person name="Alexandre G."/>
            <person name="Sukharnikov L.O."/>
            <person name="Wuichet K."/>
            <person name="Hurst G.B."/>
            <person name="McDonald W.H."/>
            <person name="Robertson J.S."/>
            <person name="Barbe V."/>
            <person name="Calteau A."/>
            <person name="Rouy Z."/>
            <person name="Mangenot S."/>
            <person name="Prigent-Combaret C."/>
            <person name="Normand P."/>
            <person name="Boyer M."/>
            <person name="Siguier P."/>
            <person name="Dessaux Y."/>
            <person name="Elmerich C."/>
            <person name="Condemine G."/>
            <person name="Krishnen G."/>
            <person name="Kennedy I."/>
            <person name="Paterson A.H."/>
            <person name="Gonzalez V."/>
            <person name="Mavingui P."/>
            <person name="Zhulin I.B."/>
        </authorList>
    </citation>
    <scope>NUCLEOTIDE SEQUENCE [LARGE SCALE GENOMIC DNA]</scope>
    <source>
        <strain evidence="8 9">Sp245</strain>
    </source>
</reference>
<evidence type="ECO:0000313" key="9">
    <source>
        <dbReference type="Proteomes" id="UP000007319"/>
    </source>
</evidence>
<dbReference type="InterPro" id="IPR036969">
    <property type="entry name" value="Citrate_synthase_sf"/>
</dbReference>
<dbReference type="GO" id="GO:0036440">
    <property type="term" value="F:citrate synthase activity"/>
    <property type="evidence" value="ECO:0007669"/>
    <property type="project" value="UniProtKB-EC"/>
</dbReference>
<dbReference type="FunFam" id="1.10.230.10:FF:000002">
    <property type="entry name" value="Citrate synthase"/>
    <property type="match status" value="1"/>
</dbReference>
<comment type="catalytic activity">
    <reaction evidence="6">
        <text>oxaloacetate + acetyl-CoA + H2O = citrate + CoA + H(+)</text>
        <dbReference type="Rhea" id="RHEA:16845"/>
        <dbReference type="ChEBI" id="CHEBI:15377"/>
        <dbReference type="ChEBI" id="CHEBI:15378"/>
        <dbReference type="ChEBI" id="CHEBI:16452"/>
        <dbReference type="ChEBI" id="CHEBI:16947"/>
        <dbReference type="ChEBI" id="CHEBI:57287"/>
        <dbReference type="ChEBI" id="CHEBI:57288"/>
        <dbReference type="EC" id="2.3.3.16"/>
    </reaction>
</comment>
<name>A0A9P1JQM3_9PROT</name>
<keyword evidence="8" id="KW-0012">Acyltransferase</keyword>
<dbReference type="GO" id="GO:0005737">
    <property type="term" value="C:cytoplasm"/>
    <property type="evidence" value="ECO:0007669"/>
    <property type="project" value="InterPro"/>
</dbReference>
<comment type="pathway">
    <text evidence="1 6">Carbohydrate metabolism; tricarboxylic acid cycle; isocitrate from oxaloacetate: step 1/2.</text>
</comment>
<evidence type="ECO:0000256" key="1">
    <source>
        <dbReference type="ARBA" id="ARBA00004751"/>
    </source>
</evidence>
<evidence type="ECO:0000313" key="8">
    <source>
        <dbReference type="EMBL" id="CCC97908.1"/>
    </source>
</evidence>
<keyword evidence="3 6" id="KW-0816">Tricarboxylic acid cycle</keyword>
<accession>A0A9P1JQM3</accession>
<dbReference type="PROSITE" id="PS00480">
    <property type="entry name" value="CITRATE_SYNTHASE"/>
    <property type="match status" value="1"/>
</dbReference>
<dbReference type="PANTHER" id="PTHR42871">
    <property type="entry name" value="CITRATE SYNTHASE"/>
    <property type="match status" value="1"/>
</dbReference>
<dbReference type="NCBIfam" id="TIGR01798">
    <property type="entry name" value="cit_synth_I"/>
    <property type="match status" value="1"/>
</dbReference>
<dbReference type="InterPro" id="IPR016142">
    <property type="entry name" value="Citrate_synth-like_lrg_a-sub"/>
</dbReference>
<dbReference type="EC" id="2.3.3.16" evidence="5 6"/>
<dbReference type="SUPFAM" id="SSF48256">
    <property type="entry name" value="Citrate synthase"/>
    <property type="match status" value="1"/>
</dbReference>
<dbReference type="InterPro" id="IPR010953">
    <property type="entry name" value="Citrate_synthase_typ-I"/>
</dbReference>
<evidence type="ECO:0000256" key="4">
    <source>
        <dbReference type="ARBA" id="ARBA00022679"/>
    </source>
</evidence>
<evidence type="ECO:0000256" key="5">
    <source>
        <dbReference type="NCBIfam" id="TIGR01798"/>
    </source>
</evidence>
<dbReference type="InterPro" id="IPR002020">
    <property type="entry name" value="Citrate_synthase"/>
</dbReference>